<dbReference type="AlphaFoldDB" id="A0A1Y2IAR0"/>
<accession>A0A1Y2IAR0</accession>
<dbReference type="InterPro" id="IPR001810">
    <property type="entry name" value="F-box_dom"/>
</dbReference>
<dbReference type="Pfam" id="PF12937">
    <property type="entry name" value="F-box-like"/>
    <property type="match status" value="1"/>
</dbReference>
<evidence type="ECO:0000259" key="1">
    <source>
        <dbReference type="Pfam" id="PF12937"/>
    </source>
</evidence>
<keyword evidence="3" id="KW-1185">Reference proteome</keyword>
<name>A0A1Y2IAR0_TRAC3</name>
<dbReference type="SUPFAM" id="SSF81383">
    <property type="entry name" value="F-box domain"/>
    <property type="match status" value="1"/>
</dbReference>
<feature type="domain" description="F-box" evidence="1">
    <location>
        <begin position="3"/>
        <end position="45"/>
    </location>
</feature>
<sequence length="359" mass="41104">MMHQLPPEIFSAIVSYATSQRDLLALSHTSKAFQRAAEPRIYESMILRDAQSAFIGCHALLARDAFRGPYVKRMVIYQDPRRVNARNNLAAAPLQFWLAIQHALTKTINLETLYIHDPTLSHSWILDDQSLKFQLREATLQMPWDSHMVSFLHTQKKLLALAVIDAHYDGPVYPLSPSALPILDTFNGPVLVLPELLGCPLKRIQMTAEQETASLIPTIVADLGKIMKSLRSLNIVGLPEELVLETVHLVSNAVFASNLRYLGVLPFPIAIRQWHRLYRCLMKLPALNMIALDVGTLDPPPNEHFQRIILLELRTVCPKLQQVVFWFASHRFHWFPRDGHWIFNHQTARVQSHDNLWRC</sequence>
<dbReference type="EMBL" id="KZ084141">
    <property type="protein sequence ID" value="OSC98186.1"/>
    <property type="molecule type" value="Genomic_DNA"/>
</dbReference>
<proteinExistence type="predicted"/>
<dbReference type="Proteomes" id="UP000193067">
    <property type="component" value="Unassembled WGS sequence"/>
</dbReference>
<organism evidence="2 3">
    <name type="scientific">Trametes coccinea (strain BRFM310)</name>
    <name type="common">Pycnoporus coccineus</name>
    <dbReference type="NCBI Taxonomy" id="1353009"/>
    <lineage>
        <taxon>Eukaryota</taxon>
        <taxon>Fungi</taxon>
        <taxon>Dikarya</taxon>
        <taxon>Basidiomycota</taxon>
        <taxon>Agaricomycotina</taxon>
        <taxon>Agaricomycetes</taxon>
        <taxon>Polyporales</taxon>
        <taxon>Polyporaceae</taxon>
        <taxon>Trametes</taxon>
    </lineage>
</organism>
<evidence type="ECO:0000313" key="2">
    <source>
        <dbReference type="EMBL" id="OSC98186.1"/>
    </source>
</evidence>
<reference evidence="2 3" key="1">
    <citation type="journal article" date="2015" name="Biotechnol. Biofuels">
        <title>Enhanced degradation of softwood versus hardwood by the white-rot fungus Pycnoporus coccineus.</title>
        <authorList>
            <person name="Couturier M."/>
            <person name="Navarro D."/>
            <person name="Chevret D."/>
            <person name="Henrissat B."/>
            <person name="Piumi F."/>
            <person name="Ruiz-Duenas F.J."/>
            <person name="Martinez A.T."/>
            <person name="Grigoriev I.V."/>
            <person name="Riley R."/>
            <person name="Lipzen A."/>
            <person name="Berrin J.G."/>
            <person name="Master E.R."/>
            <person name="Rosso M.N."/>
        </authorList>
    </citation>
    <scope>NUCLEOTIDE SEQUENCE [LARGE SCALE GENOMIC DNA]</scope>
    <source>
        <strain evidence="2 3">BRFM310</strain>
    </source>
</reference>
<dbReference type="InterPro" id="IPR036047">
    <property type="entry name" value="F-box-like_dom_sf"/>
</dbReference>
<evidence type="ECO:0000313" key="3">
    <source>
        <dbReference type="Proteomes" id="UP000193067"/>
    </source>
</evidence>
<protein>
    <recommendedName>
        <fullName evidence="1">F-box domain-containing protein</fullName>
    </recommendedName>
</protein>
<dbReference type="OrthoDB" id="3250756at2759"/>
<gene>
    <name evidence="2" type="ORF">PYCCODRAFT_1471246</name>
</gene>